<reference evidence="1" key="1">
    <citation type="submission" date="2018-04" db="EMBL/GenBank/DDBJ databases">
        <title>Transcriptome assembly of Sipha flava.</title>
        <authorList>
            <person name="Scully E.D."/>
            <person name="Geib S.M."/>
            <person name="Palmer N.A."/>
            <person name="Koch K."/>
            <person name="Bradshaw J."/>
            <person name="Heng-Moss T."/>
            <person name="Sarath G."/>
        </authorList>
    </citation>
    <scope>NUCLEOTIDE SEQUENCE</scope>
</reference>
<protein>
    <submittedName>
        <fullName evidence="1">Uncharacterized protein</fullName>
    </submittedName>
</protein>
<accession>A0A2S2QZI2</accession>
<organism evidence="1">
    <name type="scientific">Sipha flava</name>
    <name type="common">yellow sugarcane aphid</name>
    <dbReference type="NCBI Taxonomy" id="143950"/>
    <lineage>
        <taxon>Eukaryota</taxon>
        <taxon>Metazoa</taxon>
        <taxon>Ecdysozoa</taxon>
        <taxon>Arthropoda</taxon>
        <taxon>Hexapoda</taxon>
        <taxon>Insecta</taxon>
        <taxon>Pterygota</taxon>
        <taxon>Neoptera</taxon>
        <taxon>Paraneoptera</taxon>
        <taxon>Hemiptera</taxon>
        <taxon>Sternorrhyncha</taxon>
        <taxon>Aphidomorpha</taxon>
        <taxon>Aphidoidea</taxon>
        <taxon>Aphididae</taxon>
        <taxon>Sipha</taxon>
    </lineage>
</organism>
<name>A0A2S2QZI2_9HEMI</name>
<gene>
    <name evidence="1" type="ORF">g.66808</name>
</gene>
<evidence type="ECO:0000313" key="1">
    <source>
        <dbReference type="EMBL" id="MBY83159.1"/>
    </source>
</evidence>
<dbReference type="EMBL" id="GGMS01013956">
    <property type="protein sequence ID" value="MBY83159.1"/>
    <property type="molecule type" value="Transcribed_RNA"/>
</dbReference>
<sequence length="100" mass="11690">MKHRFLPESLKLAISIDNFINLDYKLGEMFVNQYKALLNINKTDLKSEMLVAKNCYDNQLENINNQEHLKQLKSIVEKSVFQIIQNATFNACISIKFCMM</sequence>
<dbReference type="AlphaFoldDB" id="A0A2S2QZI2"/>
<proteinExistence type="predicted"/>